<dbReference type="PANTHER" id="PTHR15002:SF0">
    <property type="entry name" value="RIBOSOMAL BIOGENESIS PROTEIN LAS1L"/>
    <property type="match status" value="1"/>
</dbReference>
<keyword evidence="2" id="KW-1185">Reference proteome</keyword>
<name>A0A6A6IMS9_9PLEO</name>
<evidence type="ECO:0000313" key="1">
    <source>
        <dbReference type="EMBL" id="KAF2251864.1"/>
    </source>
</evidence>
<gene>
    <name evidence="1" type="ORF">BU26DRAFT_246342</name>
</gene>
<dbReference type="GO" id="GO:0090730">
    <property type="term" value="C:Las1 complex"/>
    <property type="evidence" value="ECO:0007669"/>
    <property type="project" value="InterPro"/>
</dbReference>
<dbReference type="OrthoDB" id="10263222at2759"/>
<dbReference type="GO" id="GO:0030687">
    <property type="term" value="C:preribosome, large subunit precursor"/>
    <property type="evidence" value="ECO:0007669"/>
    <property type="project" value="TreeGrafter"/>
</dbReference>
<dbReference type="EMBL" id="ML987192">
    <property type="protein sequence ID" value="KAF2251864.1"/>
    <property type="molecule type" value="Genomic_DNA"/>
</dbReference>
<protein>
    <submittedName>
        <fullName evidence="1">Las1-domain-containing protein</fullName>
    </submittedName>
</protein>
<evidence type="ECO:0000313" key="2">
    <source>
        <dbReference type="Proteomes" id="UP000800094"/>
    </source>
</evidence>
<dbReference type="AlphaFoldDB" id="A0A6A6IMS9"/>
<dbReference type="GeneID" id="54574410"/>
<accession>A0A6A6IMS9</accession>
<dbReference type="GO" id="GO:0000460">
    <property type="term" value="P:maturation of 5.8S rRNA"/>
    <property type="evidence" value="ECO:0007669"/>
    <property type="project" value="TreeGrafter"/>
</dbReference>
<dbReference type="PANTHER" id="PTHR15002">
    <property type="entry name" value="RIBOSOMAL BIOGENESIS PROTEIN LAS1L"/>
    <property type="match status" value="1"/>
</dbReference>
<dbReference type="Proteomes" id="UP000800094">
    <property type="component" value="Unassembled WGS sequence"/>
</dbReference>
<dbReference type="InterPro" id="IPR007174">
    <property type="entry name" value="Las1"/>
</dbReference>
<dbReference type="Pfam" id="PF04031">
    <property type="entry name" value="Las1"/>
    <property type="match status" value="1"/>
</dbReference>
<proteinExistence type="predicted"/>
<dbReference type="GO" id="GO:0000470">
    <property type="term" value="P:maturation of LSU-rRNA"/>
    <property type="evidence" value="ECO:0007669"/>
    <property type="project" value="TreeGrafter"/>
</dbReference>
<sequence length="455" mass="51383">MGVCMEDRLVVTPWRGAEELRELRRDLFSRGEGVEGDGRGRAVGKIFAWRLRKAELPLLLESTADLMDAILQDEQDRLPHNALRLLYATAISRFVTGVSDTRTELSRDRPSWFPPEKSLQFPVTLLETRHCIVHRHLPSLAELKRAAKESLDWLWEWYWSHLDAAFASGRHDEPGSLGSAEVRGRLQGVLKTYVKERKSEIKSKKVEREMKAAEGAVASYLFLDAPRSRTEGVLVELLVEETTVLPVDRRLGTSMSGAFLIWTPFLLALSESASSFLRTLLDRMISAISATTSRGTVRPELDPVREGLYEWLLHILSSQEWHQARQRSKRPRSRSLNAEQKLRDHVLGLCFAAPTFWTLKLVEALLKESSPGQEGWLRILEAAKGDEPMESEGVQGVAPEPGGEEMEVQAVERARSLSLSNEGATVMKMRGPQKKIGLWRPQPIGMIPKGWEHDE</sequence>
<reference evidence="1" key="1">
    <citation type="journal article" date="2020" name="Stud. Mycol.">
        <title>101 Dothideomycetes genomes: a test case for predicting lifestyles and emergence of pathogens.</title>
        <authorList>
            <person name="Haridas S."/>
            <person name="Albert R."/>
            <person name="Binder M."/>
            <person name="Bloem J."/>
            <person name="Labutti K."/>
            <person name="Salamov A."/>
            <person name="Andreopoulos B."/>
            <person name="Baker S."/>
            <person name="Barry K."/>
            <person name="Bills G."/>
            <person name="Bluhm B."/>
            <person name="Cannon C."/>
            <person name="Castanera R."/>
            <person name="Culley D."/>
            <person name="Daum C."/>
            <person name="Ezra D."/>
            <person name="Gonzalez J."/>
            <person name="Henrissat B."/>
            <person name="Kuo A."/>
            <person name="Liang C."/>
            <person name="Lipzen A."/>
            <person name="Lutzoni F."/>
            <person name="Magnuson J."/>
            <person name="Mondo S."/>
            <person name="Nolan M."/>
            <person name="Ohm R."/>
            <person name="Pangilinan J."/>
            <person name="Park H.-J."/>
            <person name="Ramirez L."/>
            <person name="Alfaro M."/>
            <person name="Sun H."/>
            <person name="Tritt A."/>
            <person name="Yoshinaga Y."/>
            <person name="Zwiers L.-H."/>
            <person name="Turgeon B."/>
            <person name="Goodwin S."/>
            <person name="Spatafora J."/>
            <person name="Crous P."/>
            <person name="Grigoriev I."/>
        </authorList>
    </citation>
    <scope>NUCLEOTIDE SEQUENCE</scope>
    <source>
        <strain evidence="1">CBS 122368</strain>
    </source>
</reference>
<dbReference type="RefSeq" id="XP_033686868.1">
    <property type="nucleotide sequence ID" value="XM_033821080.1"/>
</dbReference>
<dbReference type="GO" id="GO:0004519">
    <property type="term" value="F:endonuclease activity"/>
    <property type="evidence" value="ECO:0007669"/>
    <property type="project" value="InterPro"/>
</dbReference>
<organism evidence="1 2">
    <name type="scientific">Trematosphaeria pertusa</name>
    <dbReference type="NCBI Taxonomy" id="390896"/>
    <lineage>
        <taxon>Eukaryota</taxon>
        <taxon>Fungi</taxon>
        <taxon>Dikarya</taxon>
        <taxon>Ascomycota</taxon>
        <taxon>Pezizomycotina</taxon>
        <taxon>Dothideomycetes</taxon>
        <taxon>Pleosporomycetidae</taxon>
        <taxon>Pleosporales</taxon>
        <taxon>Massarineae</taxon>
        <taxon>Trematosphaeriaceae</taxon>
        <taxon>Trematosphaeria</taxon>
    </lineage>
</organism>